<accession>A0AAD7EFU8</accession>
<sequence length="80" mass="9003">MKSDLKNADIKLGAYAFTDYRSPGQMIPYVLVDIASPPSGTSSLFNLYVALSRSSGRESIQDGRLESLNSRTQQWWKEMQ</sequence>
<organism evidence="1 2">
    <name type="scientific">Mycena albidolilacea</name>
    <dbReference type="NCBI Taxonomy" id="1033008"/>
    <lineage>
        <taxon>Eukaryota</taxon>
        <taxon>Fungi</taxon>
        <taxon>Dikarya</taxon>
        <taxon>Basidiomycota</taxon>
        <taxon>Agaricomycotina</taxon>
        <taxon>Agaricomycetes</taxon>
        <taxon>Agaricomycetidae</taxon>
        <taxon>Agaricales</taxon>
        <taxon>Marasmiineae</taxon>
        <taxon>Mycenaceae</taxon>
        <taxon>Mycena</taxon>
    </lineage>
</organism>
<evidence type="ECO:0000313" key="1">
    <source>
        <dbReference type="EMBL" id="KAJ7320695.1"/>
    </source>
</evidence>
<keyword evidence="2" id="KW-1185">Reference proteome</keyword>
<dbReference type="AlphaFoldDB" id="A0AAD7EFU8"/>
<protein>
    <submittedName>
        <fullName evidence="1">Uncharacterized protein</fullName>
    </submittedName>
</protein>
<proteinExistence type="predicted"/>
<evidence type="ECO:0000313" key="2">
    <source>
        <dbReference type="Proteomes" id="UP001218218"/>
    </source>
</evidence>
<dbReference type="EMBL" id="JARIHO010000053">
    <property type="protein sequence ID" value="KAJ7320695.1"/>
    <property type="molecule type" value="Genomic_DNA"/>
</dbReference>
<dbReference type="Proteomes" id="UP001218218">
    <property type="component" value="Unassembled WGS sequence"/>
</dbReference>
<gene>
    <name evidence="1" type="ORF">DFH08DRAFT_713576</name>
</gene>
<name>A0AAD7EFU8_9AGAR</name>
<reference evidence="1" key="1">
    <citation type="submission" date="2023-03" db="EMBL/GenBank/DDBJ databases">
        <title>Massive genome expansion in bonnet fungi (Mycena s.s.) driven by repeated elements and novel gene families across ecological guilds.</title>
        <authorList>
            <consortium name="Lawrence Berkeley National Laboratory"/>
            <person name="Harder C.B."/>
            <person name="Miyauchi S."/>
            <person name="Viragh M."/>
            <person name="Kuo A."/>
            <person name="Thoen E."/>
            <person name="Andreopoulos B."/>
            <person name="Lu D."/>
            <person name="Skrede I."/>
            <person name="Drula E."/>
            <person name="Henrissat B."/>
            <person name="Morin E."/>
            <person name="Kohler A."/>
            <person name="Barry K."/>
            <person name="LaButti K."/>
            <person name="Morin E."/>
            <person name="Salamov A."/>
            <person name="Lipzen A."/>
            <person name="Mereny Z."/>
            <person name="Hegedus B."/>
            <person name="Baldrian P."/>
            <person name="Stursova M."/>
            <person name="Weitz H."/>
            <person name="Taylor A."/>
            <person name="Grigoriev I.V."/>
            <person name="Nagy L.G."/>
            <person name="Martin F."/>
            <person name="Kauserud H."/>
        </authorList>
    </citation>
    <scope>NUCLEOTIDE SEQUENCE</scope>
    <source>
        <strain evidence="1">CBHHK002</strain>
    </source>
</reference>
<comment type="caution">
    <text evidence="1">The sequence shown here is derived from an EMBL/GenBank/DDBJ whole genome shotgun (WGS) entry which is preliminary data.</text>
</comment>